<feature type="region of interest" description="Disordered" evidence="3">
    <location>
        <begin position="707"/>
        <end position="752"/>
    </location>
</feature>
<name>A0A8C3CEK8_CAIMO</name>
<dbReference type="Pfam" id="PF08368">
    <property type="entry name" value="FAST_2"/>
    <property type="match status" value="1"/>
</dbReference>
<dbReference type="GO" id="GO:0035770">
    <property type="term" value="C:ribonucleoprotein granule"/>
    <property type="evidence" value="ECO:0007669"/>
    <property type="project" value="TreeGrafter"/>
</dbReference>
<sequence>MLRLPPWLRALSRPGARGRGEGGGAGAGAGMLPGCSCGGRAGPRAVLLPLDAYGHGLLRAVPAEGCRARGPGKRRGWSFVQERMSYDTFFTMKRLIERSRSVGEVLRWVTQNPGKVSASHYPIALHKLGQLLQQQQGPAALSGESRGPGAVLEQPEFQTLCQAIISGCPKFDNFSIVNCLYAAAALGLPGESPLVRVLEEESRSRLGRFNQKDVSMVFSSVMRLHPSSPHPLVESCLSSLERHLEKERHPQTLFLLLSYYRLRAQALQGHPASDQQLINNRKILRLVRHTLGQVSAMREHELALLDEMLALCAQEANNKALEAIFSSQLFYENRQERFIRSMAEWLPRKAENLTPYTMALIAKYVARHRLREPRLLDTIASFLLKRGEQLDSKVIQKLVFPFSRMNYRPSNHGELFPKLEAILEQKAGSSPLATVNILMSMFQLSHFPQAVLHQVFSPAFITNVMSSPYALIVRRYLSLLDAAVELEFRDYSGPRLDPRYRVLMFEHALTADEANRKYSYKGLVAEALRQLVGEECYRQDEVLPPGYCTDFLLWINRSGTVLPLSRVPAASKAPPAPAAASPAAVSLRSSVLALTSDLQDFAPFAPETPGSPPAPRENNLAGRFLPTLCPAPGGPCYQPPADYYCGLSKESSLESQGSSTLSSPSECLSAPPAGTPDCSPRGSATLFQFPIGKILEEEAAAACPPREHGCFQGEQAPEEAEGRSPPPAEDACPPPSPCRPSPTRGPGEGPPAAEEIQRVVLSVNDKWHYCQNSDILVGSRAMRDRHLRLLGYCLVQVSPARLPPRLLGQSPLCLVARGRAKRGGWWELVSLPGSCPRARAPSCPSPGLSRGCVGRTSPGTLGEARALSPFEQGLARPLSPPCCRAPVLPLRPLVLQGAGQGQPARPAPGLNPRWLGAIGVGVSLALASQHGGGRGTSPLPSHCFWRPGGFGRWQRALGQRPGACLRFGRSATCSGGAWPGASCHEHPAPTPRAPRRQWQAAEGSDTAAAPRGSVVPLPVLVVAELSLFPYKKEVPRQFDLFPSPGPVPAQLLFLLFPSEVCFLLAPWGAAWGRAPWGRLLGATAPSQTSPALGVGCSLGNLSRCPLLLTDKALSLHIRKHPAEV</sequence>
<dbReference type="InterPro" id="IPR013579">
    <property type="entry name" value="FAST_2"/>
</dbReference>
<feature type="region of interest" description="Disordered" evidence="3">
    <location>
        <begin position="654"/>
        <end position="682"/>
    </location>
</feature>
<dbReference type="InterPro" id="IPR050870">
    <property type="entry name" value="FAST_kinase"/>
</dbReference>
<dbReference type="GO" id="GO:0005759">
    <property type="term" value="C:mitochondrial matrix"/>
    <property type="evidence" value="ECO:0007669"/>
    <property type="project" value="TreeGrafter"/>
</dbReference>
<dbReference type="Pfam" id="PF06743">
    <property type="entry name" value="FAST_1"/>
    <property type="match status" value="1"/>
</dbReference>
<dbReference type="InterPro" id="IPR010622">
    <property type="entry name" value="FAST_Leu-rich"/>
</dbReference>
<feature type="domain" description="RAP" evidence="4">
    <location>
        <begin position="761"/>
        <end position="817"/>
    </location>
</feature>
<dbReference type="PANTHER" id="PTHR21228:SF4">
    <property type="entry name" value="FAS-ACTIVATED SERINE_THREONINE KINASE"/>
    <property type="match status" value="1"/>
</dbReference>
<dbReference type="GO" id="GO:0000963">
    <property type="term" value="P:mitochondrial RNA processing"/>
    <property type="evidence" value="ECO:0007669"/>
    <property type="project" value="TreeGrafter"/>
</dbReference>
<comment type="subcellular location">
    <subcellularLocation>
        <location evidence="1">Mitochondrion</location>
    </subcellularLocation>
</comment>
<evidence type="ECO:0000313" key="5">
    <source>
        <dbReference type="Ensembl" id="ENSCMMP00000018787.1"/>
    </source>
</evidence>
<dbReference type="GO" id="GO:0044528">
    <property type="term" value="P:regulation of mitochondrial mRNA stability"/>
    <property type="evidence" value="ECO:0007669"/>
    <property type="project" value="InterPro"/>
</dbReference>
<dbReference type="PANTHER" id="PTHR21228">
    <property type="entry name" value="FAST LEU-RICH DOMAIN-CONTAINING"/>
    <property type="match status" value="1"/>
</dbReference>
<dbReference type="Proteomes" id="UP000694556">
    <property type="component" value="Unassembled WGS sequence"/>
</dbReference>
<evidence type="ECO:0000313" key="6">
    <source>
        <dbReference type="Proteomes" id="UP000694556"/>
    </source>
</evidence>
<keyword evidence="6" id="KW-1185">Reference proteome</keyword>
<feature type="region of interest" description="Disordered" evidence="3">
    <location>
        <begin position="980"/>
        <end position="1009"/>
    </location>
</feature>
<dbReference type="SMART" id="SM00952">
    <property type="entry name" value="RAP"/>
    <property type="match status" value="1"/>
</dbReference>
<dbReference type="GO" id="GO:0003723">
    <property type="term" value="F:RNA binding"/>
    <property type="evidence" value="ECO:0007669"/>
    <property type="project" value="TreeGrafter"/>
</dbReference>
<protein>
    <recommendedName>
        <fullName evidence="4">RAP domain-containing protein</fullName>
    </recommendedName>
</protein>
<keyword evidence="2" id="KW-0496">Mitochondrion</keyword>
<evidence type="ECO:0000256" key="2">
    <source>
        <dbReference type="ARBA" id="ARBA00023128"/>
    </source>
</evidence>
<accession>A0A8C3CEK8</accession>
<dbReference type="Ensembl" id="ENSCMMT00000020619.1">
    <property type="protein sequence ID" value="ENSCMMP00000018787.1"/>
    <property type="gene ID" value="ENSCMMG00000011849.1"/>
</dbReference>
<reference evidence="5" key="2">
    <citation type="submission" date="2025-09" db="UniProtKB">
        <authorList>
            <consortium name="Ensembl"/>
        </authorList>
    </citation>
    <scope>IDENTIFICATION</scope>
</reference>
<dbReference type="AlphaFoldDB" id="A0A8C3CEK8"/>
<evidence type="ECO:0000256" key="3">
    <source>
        <dbReference type="SAM" id="MobiDB-lite"/>
    </source>
</evidence>
<organism evidence="5 6">
    <name type="scientific">Cairina moschata</name>
    <name type="common">Muscovy duck</name>
    <dbReference type="NCBI Taxonomy" id="8855"/>
    <lineage>
        <taxon>Eukaryota</taxon>
        <taxon>Metazoa</taxon>
        <taxon>Chordata</taxon>
        <taxon>Craniata</taxon>
        <taxon>Vertebrata</taxon>
        <taxon>Euteleostomi</taxon>
        <taxon>Archelosauria</taxon>
        <taxon>Archosauria</taxon>
        <taxon>Dinosauria</taxon>
        <taxon>Saurischia</taxon>
        <taxon>Theropoda</taxon>
        <taxon>Coelurosauria</taxon>
        <taxon>Aves</taxon>
        <taxon>Neognathae</taxon>
        <taxon>Galloanserae</taxon>
        <taxon>Anseriformes</taxon>
        <taxon>Anatidae</taxon>
        <taxon>Anatinae</taxon>
        <taxon>Cairina</taxon>
    </lineage>
</organism>
<feature type="compositionally biased region" description="Low complexity" evidence="3">
    <location>
        <begin position="654"/>
        <end position="669"/>
    </location>
</feature>
<proteinExistence type="predicted"/>
<feature type="compositionally biased region" description="Pro residues" evidence="3">
    <location>
        <begin position="724"/>
        <end position="740"/>
    </location>
</feature>
<evidence type="ECO:0000259" key="4">
    <source>
        <dbReference type="SMART" id="SM00952"/>
    </source>
</evidence>
<reference evidence="5" key="1">
    <citation type="submission" date="2025-08" db="UniProtKB">
        <authorList>
            <consortium name="Ensembl"/>
        </authorList>
    </citation>
    <scope>IDENTIFICATION</scope>
</reference>
<dbReference type="InterPro" id="IPR013584">
    <property type="entry name" value="RAP"/>
</dbReference>
<dbReference type="Pfam" id="PF08373">
    <property type="entry name" value="RAP"/>
    <property type="match status" value="1"/>
</dbReference>
<evidence type="ECO:0000256" key="1">
    <source>
        <dbReference type="ARBA" id="ARBA00004173"/>
    </source>
</evidence>